<protein>
    <recommendedName>
        <fullName evidence="5">Cnidarian restricted protein</fullName>
    </recommendedName>
</protein>
<sequence length="122" mass="13750">MKVYFVAVCIFLACSHIQCKKPIKLKFIEELLGDSVPLTKCVDHPAYEEEPEMFKECPKGQSCFFVQRDITLTIFGTFCEWSLSSPNEGSGDKRPDNFVEEESGESESESEENEVEGEGNPV</sequence>
<organism evidence="3 4">
    <name type="scientific">Clytia hemisphaerica</name>
    <dbReference type="NCBI Taxonomy" id="252671"/>
    <lineage>
        <taxon>Eukaryota</taxon>
        <taxon>Metazoa</taxon>
        <taxon>Cnidaria</taxon>
        <taxon>Hydrozoa</taxon>
        <taxon>Hydroidolina</taxon>
        <taxon>Leptothecata</taxon>
        <taxon>Obeliida</taxon>
        <taxon>Clytiidae</taxon>
        <taxon>Clytia</taxon>
    </lineage>
</organism>
<feature type="region of interest" description="Disordered" evidence="1">
    <location>
        <begin position="83"/>
        <end position="122"/>
    </location>
</feature>
<name>A0A7M5WUK6_9CNID</name>
<evidence type="ECO:0008006" key="5">
    <source>
        <dbReference type="Google" id="ProtNLM"/>
    </source>
</evidence>
<dbReference type="EnsemblMetazoa" id="CLYHEMT013341.1">
    <property type="protein sequence ID" value="CLYHEMP013341.1"/>
    <property type="gene ID" value="CLYHEMG013341"/>
</dbReference>
<evidence type="ECO:0000313" key="3">
    <source>
        <dbReference type="EnsemblMetazoa" id="CLYHEMP013341.1"/>
    </source>
</evidence>
<evidence type="ECO:0000256" key="2">
    <source>
        <dbReference type="SAM" id="SignalP"/>
    </source>
</evidence>
<dbReference type="GeneID" id="136797951"/>
<keyword evidence="4" id="KW-1185">Reference proteome</keyword>
<accession>A0A7M5WUK6</accession>
<evidence type="ECO:0000256" key="1">
    <source>
        <dbReference type="SAM" id="MobiDB-lite"/>
    </source>
</evidence>
<dbReference type="Proteomes" id="UP000594262">
    <property type="component" value="Unplaced"/>
</dbReference>
<dbReference type="RefSeq" id="XP_066910633.1">
    <property type="nucleotide sequence ID" value="XM_067054532.1"/>
</dbReference>
<evidence type="ECO:0000313" key="4">
    <source>
        <dbReference type="Proteomes" id="UP000594262"/>
    </source>
</evidence>
<feature type="compositionally biased region" description="Acidic residues" evidence="1">
    <location>
        <begin position="98"/>
        <end position="122"/>
    </location>
</feature>
<proteinExistence type="predicted"/>
<dbReference type="AlphaFoldDB" id="A0A7M5WUK6"/>
<feature type="signal peptide" evidence="2">
    <location>
        <begin position="1"/>
        <end position="19"/>
    </location>
</feature>
<reference evidence="3" key="1">
    <citation type="submission" date="2021-01" db="UniProtKB">
        <authorList>
            <consortium name="EnsemblMetazoa"/>
        </authorList>
    </citation>
    <scope>IDENTIFICATION</scope>
</reference>
<keyword evidence="2" id="KW-0732">Signal</keyword>
<feature type="chain" id="PRO_5029528992" description="Cnidarian restricted protein" evidence="2">
    <location>
        <begin position="20"/>
        <end position="122"/>
    </location>
</feature>